<name>A0A327KCL7_9BRAD</name>
<sequence>MAEARPQVAARDWWAGSAGYMPADGSADSCRSGETRHPSGPHGGAPAATSTATPVNRAIEFHVVPKLVLAHTCTCEAAVTPGTALRADEIAELTHRVLSGDDAGALAFVEAVLARGLPVERIYLDVLAPTARRLGDLWTDDVCDFTQVTLGLWRLHRVLREFSAAFGSEVEHAQEGLPVLLVPVPGEQHTFGLAMVAEFFRRAGWLVWDAPMTGRHDLATMVRSEWFAVVGLSLSCESRLETLASCIQTIRRESCNRSIGVLVGGRVFVEHPDYVARVGADAAAVDARQAPIQAQNLVAALAHRP</sequence>
<dbReference type="PROSITE" id="PS51332">
    <property type="entry name" value="B12_BINDING"/>
    <property type="match status" value="1"/>
</dbReference>
<dbReference type="InterPro" id="IPR003759">
    <property type="entry name" value="Cbl-bd_cap"/>
</dbReference>
<evidence type="ECO:0000256" key="1">
    <source>
        <dbReference type="SAM" id="MobiDB-lite"/>
    </source>
</evidence>
<dbReference type="GO" id="GO:0031419">
    <property type="term" value="F:cobalamin binding"/>
    <property type="evidence" value="ECO:0007669"/>
    <property type="project" value="InterPro"/>
</dbReference>
<dbReference type="Gene3D" id="3.40.50.280">
    <property type="entry name" value="Cobalamin-binding domain"/>
    <property type="match status" value="1"/>
</dbReference>
<reference evidence="2 3" key="1">
    <citation type="submission" date="2019-11" db="EMBL/GenBank/DDBJ databases">
        <title>Whole-genome sequence of Rhodoplanes serenus DSM 18633, type strain.</title>
        <authorList>
            <person name="Kyndt J.A."/>
            <person name="Meyer T.E."/>
        </authorList>
    </citation>
    <scope>NUCLEOTIDE SEQUENCE [LARGE SCALE GENOMIC DNA]</scope>
    <source>
        <strain evidence="2 3">DSM 18633</strain>
    </source>
</reference>
<dbReference type="Pfam" id="PF02607">
    <property type="entry name" value="B12-binding_2"/>
    <property type="match status" value="1"/>
</dbReference>
<dbReference type="InterPro" id="IPR036724">
    <property type="entry name" value="Cobalamin-bd_sf"/>
</dbReference>
<dbReference type="Pfam" id="PF02310">
    <property type="entry name" value="B12-binding"/>
    <property type="match status" value="1"/>
</dbReference>
<dbReference type="Gene3D" id="1.10.1240.10">
    <property type="entry name" value="Methionine synthase domain"/>
    <property type="match status" value="1"/>
</dbReference>
<protein>
    <submittedName>
        <fullName evidence="2">Cobalamin-binding protein</fullName>
    </submittedName>
</protein>
<accession>A0A327KCL7</accession>
<comment type="caution">
    <text evidence="2">The sequence shown here is derived from an EMBL/GenBank/DDBJ whole genome shotgun (WGS) entry which is preliminary data.</text>
</comment>
<feature type="region of interest" description="Disordered" evidence="1">
    <location>
        <begin position="25"/>
        <end position="51"/>
    </location>
</feature>
<dbReference type="GO" id="GO:0046872">
    <property type="term" value="F:metal ion binding"/>
    <property type="evidence" value="ECO:0007669"/>
    <property type="project" value="InterPro"/>
</dbReference>
<dbReference type="AlphaFoldDB" id="A0A327KCL7"/>
<organism evidence="2 3">
    <name type="scientific">Rhodoplanes serenus</name>
    <dbReference type="NCBI Taxonomy" id="200615"/>
    <lineage>
        <taxon>Bacteria</taxon>
        <taxon>Pseudomonadati</taxon>
        <taxon>Pseudomonadota</taxon>
        <taxon>Alphaproteobacteria</taxon>
        <taxon>Hyphomicrobiales</taxon>
        <taxon>Nitrobacteraceae</taxon>
        <taxon>Rhodoplanes</taxon>
    </lineage>
</organism>
<feature type="compositionally biased region" description="Low complexity" evidence="1">
    <location>
        <begin position="38"/>
        <end position="51"/>
    </location>
</feature>
<dbReference type="SUPFAM" id="SSF52242">
    <property type="entry name" value="Cobalamin (vitamin B12)-binding domain"/>
    <property type="match status" value="1"/>
</dbReference>
<dbReference type="Proteomes" id="UP000438991">
    <property type="component" value="Unassembled WGS sequence"/>
</dbReference>
<gene>
    <name evidence="2" type="ORF">GJ689_00415</name>
</gene>
<evidence type="ECO:0000313" key="2">
    <source>
        <dbReference type="EMBL" id="MTW14678.1"/>
    </source>
</evidence>
<proteinExistence type="predicted"/>
<evidence type="ECO:0000313" key="3">
    <source>
        <dbReference type="Proteomes" id="UP000438991"/>
    </source>
</evidence>
<dbReference type="InterPro" id="IPR006158">
    <property type="entry name" value="Cobalamin-bd"/>
</dbReference>
<dbReference type="InterPro" id="IPR036594">
    <property type="entry name" value="Meth_synthase_dom"/>
</dbReference>
<dbReference type="EMBL" id="WNKV01000001">
    <property type="protein sequence ID" value="MTW14678.1"/>
    <property type="molecule type" value="Genomic_DNA"/>
</dbReference>